<protein>
    <submittedName>
        <fullName evidence="4">DUF2520 domain-containing protein</fullName>
    </submittedName>
</protein>
<dbReference type="PANTHER" id="PTHR40459:SF1">
    <property type="entry name" value="CONSERVED HYPOTHETICAL ALANINE AND LEUCINE RICH PROTEIN"/>
    <property type="match status" value="1"/>
</dbReference>
<reference evidence="5 7" key="2">
    <citation type="submission" date="2018-12" db="EMBL/GenBank/DDBJ databases">
        <title>Legionella sp,whole genome shotgun sequence.</title>
        <authorList>
            <person name="Wu H."/>
        </authorList>
    </citation>
    <scope>NUCLEOTIDE SEQUENCE [LARGE SCALE GENOMIC DNA]</scope>
    <source>
        <strain evidence="5">Km489</strain>
        <strain evidence="7">km489</strain>
    </source>
</reference>
<dbReference type="InterPro" id="IPR019665">
    <property type="entry name" value="OxRdtase/DH_put_Rossmann_dom"/>
</dbReference>
<dbReference type="EMBL" id="QHJG01000014">
    <property type="protein sequence ID" value="PWY55869.1"/>
    <property type="molecule type" value="Genomic_DNA"/>
</dbReference>
<keyword evidence="1" id="KW-0560">Oxidoreductase</keyword>
<dbReference type="Gene3D" id="1.10.1040.20">
    <property type="entry name" value="ProC-like, C-terminal domain"/>
    <property type="match status" value="1"/>
</dbReference>
<organism evidence="4 6">
    <name type="scientific">Legionella qingyii</name>
    <dbReference type="NCBI Taxonomy" id="2184757"/>
    <lineage>
        <taxon>Bacteria</taxon>
        <taxon>Pseudomonadati</taxon>
        <taxon>Pseudomonadota</taxon>
        <taxon>Gammaproteobacteria</taxon>
        <taxon>Legionellales</taxon>
        <taxon>Legionellaceae</taxon>
        <taxon>Legionella</taxon>
    </lineage>
</organism>
<dbReference type="PANTHER" id="PTHR40459">
    <property type="entry name" value="CONSERVED HYPOTHETICAL ALANINE AND LEUCINE RICH PROTEIN"/>
    <property type="match status" value="1"/>
</dbReference>
<comment type="caution">
    <text evidence="4">The sequence shown here is derived from an EMBL/GenBank/DDBJ whole genome shotgun (WGS) entry which is preliminary data.</text>
</comment>
<dbReference type="GO" id="GO:0016491">
    <property type="term" value="F:oxidoreductase activity"/>
    <property type="evidence" value="ECO:0007669"/>
    <property type="project" value="UniProtKB-KW"/>
</dbReference>
<dbReference type="Proteomes" id="UP000287374">
    <property type="component" value="Unassembled WGS sequence"/>
</dbReference>
<evidence type="ECO:0000259" key="3">
    <source>
        <dbReference type="Pfam" id="PF10728"/>
    </source>
</evidence>
<dbReference type="OrthoDB" id="8650434at2"/>
<dbReference type="Pfam" id="PF10728">
    <property type="entry name" value="DUF2520"/>
    <property type="match status" value="1"/>
</dbReference>
<gene>
    <name evidence="4" type="ORF">DGG96_10175</name>
    <name evidence="5" type="ORF">ELY20_07795</name>
</gene>
<dbReference type="AlphaFoldDB" id="A0A317U3D6"/>
<dbReference type="Proteomes" id="UP000247152">
    <property type="component" value="Unassembled WGS sequence"/>
</dbReference>
<dbReference type="EMBL" id="RZGX01000009">
    <property type="protein sequence ID" value="RUR23036.1"/>
    <property type="molecule type" value="Genomic_DNA"/>
</dbReference>
<dbReference type="RefSeq" id="WP_110142558.1">
    <property type="nucleotide sequence ID" value="NZ_QHJG01000014.1"/>
</dbReference>
<keyword evidence="7" id="KW-1185">Reference proteome</keyword>
<evidence type="ECO:0000313" key="6">
    <source>
        <dbReference type="Proteomes" id="UP000247152"/>
    </source>
</evidence>
<evidence type="ECO:0000259" key="2">
    <source>
        <dbReference type="Pfam" id="PF10727"/>
    </source>
</evidence>
<dbReference type="InterPro" id="IPR036291">
    <property type="entry name" value="NAD(P)-bd_dom_sf"/>
</dbReference>
<dbReference type="InterPro" id="IPR008927">
    <property type="entry name" value="6-PGluconate_DH-like_C_sf"/>
</dbReference>
<dbReference type="SUPFAM" id="SSF51735">
    <property type="entry name" value="NAD(P)-binding Rossmann-fold domains"/>
    <property type="match status" value="1"/>
</dbReference>
<dbReference type="InterPro" id="IPR018931">
    <property type="entry name" value="DUF2520"/>
</dbReference>
<name>A0A317U3D6_9GAMM</name>
<accession>A0A317U3D6</accession>
<dbReference type="Gene3D" id="3.40.50.720">
    <property type="entry name" value="NAD(P)-binding Rossmann-like Domain"/>
    <property type="match status" value="1"/>
</dbReference>
<reference evidence="4 6" key="1">
    <citation type="submission" date="2018-05" db="EMBL/GenBank/DDBJ databases">
        <title>Legionella qingyii sp.nov., whole genome shotgun sequence.</title>
        <authorList>
            <person name="Wu H."/>
            <person name="Zhu Q."/>
            <person name="Hu C."/>
        </authorList>
    </citation>
    <scope>NUCLEOTIDE SEQUENCE [LARGE SCALE GENOMIC DNA]</scope>
    <source>
        <strain evidence="4 6">HEB18</strain>
    </source>
</reference>
<dbReference type="SUPFAM" id="SSF48179">
    <property type="entry name" value="6-phosphogluconate dehydrogenase C-terminal domain-like"/>
    <property type="match status" value="1"/>
</dbReference>
<evidence type="ECO:0000313" key="5">
    <source>
        <dbReference type="EMBL" id="RUR23036.1"/>
    </source>
</evidence>
<proteinExistence type="predicted"/>
<dbReference type="Pfam" id="PF10727">
    <property type="entry name" value="Rossmann-like"/>
    <property type="match status" value="1"/>
</dbReference>
<evidence type="ECO:0000313" key="7">
    <source>
        <dbReference type="Proteomes" id="UP000287374"/>
    </source>
</evidence>
<evidence type="ECO:0000313" key="4">
    <source>
        <dbReference type="EMBL" id="PWY55869.1"/>
    </source>
</evidence>
<sequence length="282" mass="30836">MKCNLIGAGRLGKNIALALFKAQRITSVSICNRSFESTQNAHQELGFGQVIDKMAHLPAAEITWICCNDDAIENVVDNLAHSITLKPGSFVIHSSGVLSSALLAPLRKQGCFVASFHPLKAFKTNYLEPTAFKQVDCILEGDLEVCEWLKRSFTQLGAHLITINPEAKAAYHAAACMASNYLITLAACSEQLFLNAGINSQQSRQMMVNLMQGNLDNLLQTKHIAETLTGPLARGDIQTIALHLNSIDNPETKRLYQTAALATLPMTQLSVELKQKIRDLCS</sequence>
<feature type="domain" description="DUF2520" evidence="3">
    <location>
        <begin position="137"/>
        <end position="262"/>
    </location>
</feature>
<feature type="domain" description="Putative oxidoreductase/dehydrogenase Rossmann-like" evidence="2">
    <location>
        <begin position="3"/>
        <end position="118"/>
    </location>
</feature>
<evidence type="ECO:0000256" key="1">
    <source>
        <dbReference type="ARBA" id="ARBA00023002"/>
    </source>
</evidence>
<dbReference type="InterPro" id="IPR037108">
    <property type="entry name" value="TM1727-like_C_sf"/>
</dbReference>